<dbReference type="InParanoid" id="A0A1H9F3A4"/>
<sequence length="824" mass="89591">MNHVIPLRSILRIEMRHLTYLLLFCPALLIGQATFQRYFELDGNDVTRSAVMLSPDRLVMVGSSQDSNGLTHCAILVLDGEGALVSSATIDYPLRTMGEAIARQSDSTFWMGAWRSPIGIVDDWVVYRVNAYTGEATGFGWGAENVDEQIRAMEAMPDGGVTVVGNTGDLNEAIISRLDADGNELFRKGFSIPGNLFTIFTDVELLPDGDLLTAGQFRSESSFSGYFLAKISAAGELIWSRQYNDEDDPEQVPSGATSLCVLPGGNVVLADRHVQPTGRKSPLALLINSDGTLRSANRYLVILTSGGTSRPGFAQGLRALADGGFLLFGAISSLSEENETGFAIRLGAEAELRDWQFYESPGENTITGGFPDGSGGFWLYGHGAICPGGGNDDFLLLRTNENLEVADENCEVTDRTIVQTELNFRSASTGQLFDRDDPRFTPPPLMAVGAEFEDKICPRVEVVPQDLSSAICYESPFRLLESARVLSAAESVTTLGILLVGAAAGAGEFLRINDPGSAIITGNGTTEIQLRISESMSQDELVALLSQLEYGIMGELTDGGLRSIRIGAAKACLVAPPIEFDFIIVPNQEQTINLPQDTLLCPEDTLALNPATVRATDFRWSTGATTPMLTVSQPGTYGLTVTNACRRDSAVVTVSEAENRSLPDEELREIICLGDSLNFNPTTDPAVSYRWEDGADGPARTFREAGIYTLLKANACYEATTTLEVRFQDCCLIYYPNAFSPNGDGVNDRFMPAPSPDDCRAITDWSFHIFNRWGAEVFATEDRFSGWDGSFRERPAENGVYVFELRYFNGQETVAQSGSVMLLR</sequence>
<evidence type="ECO:0000313" key="1">
    <source>
        <dbReference type="EMBL" id="SEQ32367.1"/>
    </source>
</evidence>
<dbReference type="NCBIfam" id="TIGR04131">
    <property type="entry name" value="Bac_Flav_CTERM"/>
    <property type="match status" value="1"/>
</dbReference>
<dbReference type="STRING" id="478744.SAMN05444359_10865"/>
<evidence type="ECO:0000313" key="2">
    <source>
        <dbReference type="Proteomes" id="UP000199021"/>
    </source>
</evidence>
<keyword evidence="2" id="KW-1185">Reference proteome</keyword>
<accession>A0A1H9F3A4</accession>
<organism evidence="1 2">
    <name type="scientific">Neolewinella agarilytica</name>
    <dbReference type="NCBI Taxonomy" id="478744"/>
    <lineage>
        <taxon>Bacteria</taxon>
        <taxon>Pseudomonadati</taxon>
        <taxon>Bacteroidota</taxon>
        <taxon>Saprospiria</taxon>
        <taxon>Saprospirales</taxon>
        <taxon>Lewinellaceae</taxon>
        <taxon>Neolewinella</taxon>
    </lineage>
</organism>
<proteinExistence type="predicted"/>
<dbReference type="AlphaFoldDB" id="A0A1H9F3A4"/>
<name>A0A1H9F3A4_9BACT</name>
<dbReference type="OrthoDB" id="9765926at2"/>
<dbReference type="PANTHER" id="PTHR42754:SF1">
    <property type="entry name" value="LIPOPROTEIN"/>
    <property type="match status" value="1"/>
</dbReference>
<gene>
    <name evidence="1" type="ORF">SAMN05444359_10865</name>
</gene>
<reference evidence="2" key="1">
    <citation type="submission" date="2016-10" db="EMBL/GenBank/DDBJ databases">
        <authorList>
            <person name="Varghese N."/>
            <person name="Submissions S."/>
        </authorList>
    </citation>
    <scope>NUCLEOTIDE SEQUENCE [LARGE SCALE GENOMIC DNA]</scope>
    <source>
        <strain evidence="2">DSM 24740</strain>
    </source>
</reference>
<dbReference type="PANTHER" id="PTHR42754">
    <property type="entry name" value="ENDOGLUCANASE"/>
    <property type="match status" value="1"/>
</dbReference>
<dbReference type="EMBL" id="FOFB01000008">
    <property type="protein sequence ID" value="SEQ32367.1"/>
    <property type="molecule type" value="Genomic_DNA"/>
</dbReference>
<dbReference type="InterPro" id="IPR026341">
    <property type="entry name" value="T9SS_type_B"/>
</dbReference>
<dbReference type="Proteomes" id="UP000199021">
    <property type="component" value="Unassembled WGS sequence"/>
</dbReference>
<protein>
    <submittedName>
        <fullName evidence="1">Gliding motility-associated C-terminal domain-containing protein</fullName>
    </submittedName>
</protein>
<dbReference type="Pfam" id="PF13585">
    <property type="entry name" value="CHU_C"/>
    <property type="match status" value="1"/>
</dbReference>
<dbReference type="SUPFAM" id="SSF63829">
    <property type="entry name" value="Calcium-dependent phosphotriesterase"/>
    <property type="match status" value="1"/>
</dbReference>